<dbReference type="Gene3D" id="3.40.50.11200">
    <property type="match status" value="1"/>
</dbReference>
<dbReference type="EMBL" id="LHZX01000212">
    <property type="protein sequence ID" value="KXV70704.1"/>
    <property type="molecule type" value="Genomic_DNA"/>
</dbReference>
<gene>
    <name evidence="2" type="ORF">AD951_02345</name>
</gene>
<reference evidence="2 3" key="1">
    <citation type="submission" date="2015-06" db="EMBL/GenBank/DDBJ databases">
        <title>Improved classification and identification of acetic acid bacteria using matrix-assisted laser desorption/ionization time-of-flight mass spectrometry; Gluconobacter nephelii and Gluconobacter uchimurae are later heterotypic synonyms of Gluconobacter japonicus and Gluconobacter oxydans, respectively.</title>
        <authorList>
            <person name="Li L."/>
            <person name="Cleenwerck I."/>
            <person name="De Vuyst L."/>
            <person name="Vandamme P."/>
        </authorList>
    </citation>
    <scope>NUCLEOTIDE SEQUENCE [LARGE SCALE GENOMIC DNA]</scope>
    <source>
        <strain evidence="2 3">LMG 1699</strain>
    </source>
</reference>
<dbReference type="RefSeq" id="WP_061498840.1">
    <property type="nucleotide sequence ID" value="NZ_LHZX01000212.1"/>
</dbReference>
<evidence type="ECO:0000313" key="2">
    <source>
        <dbReference type="EMBL" id="KXV70704.1"/>
    </source>
</evidence>
<comment type="caution">
    <text evidence="2">The sequence shown here is derived from an EMBL/GenBank/DDBJ whole genome shotgun (WGS) entry which is preliminary data.</text>
</comment>
<sequence length="138" mass="15366">MAKTKVFVSYDHSEDALYKYLLQAWDANEDFDFEFDSRGPNIPIDSDDSAVIKASLTKLLKSATHLLVIVGEKSSTSDWIGWEIARAKQDDIKLKLAAVKLNKTNITPAGLLNVGTSWATSFERDRIVDALKEAKVGY</sequence>
<proteinExistence type="predicted"/>
<evidence type="ECO:0000259" key="1">
    <source>
        <dbReference type="Pfam" id="PF08937"/>
    </source>
</evidence>
<protein>
    <submittedName>
        <fullName evidence="2">TIR-like domain-containing protein</fullName>
    </submittedName>
</protein>
<feature type="domain" description="Thoeris protein ThsB TIR-like" evidence="1">
    <location>
        <begin position="7"/>
        <end position="103"/>
    </location>
</feature>
<organism evidence="2 3">
    <name type="scientific">Acetobacter malorum</name>
    <dbReference type="NCBI Taxonomy" id="178901"/>
    <lineage>
        <taxon>Bacteria</taxon>
        <taxon>Pseudomonadati</taxon>
        <taxon>Pseudomonadota</taxon>
        <taxon>Alphaproteobacteria</taxon>
        <taxon>Acetobacterales</taxon>
        <taxon>Acetobacteraceae</taxon>
        <taxon>Acetobacter</taxon>
    </lineage>
</organism>
<dbReference type="AlphaFoldDB" id="A0A149US77"/>
<dbReference type="InterPro" id="IPR015032">
    <property type="entry name" value="ThsB__TIR-like_domain"/>
</dbReference>
<dbReference type="OrthoDB" id="9809731at2"/>
<evidence type="ECO:0000313" key="3">
    <source>
        <dbReference type="Proteomes" id="UP000075377"/>
    </source>
</evidence>
<name>A0A149US77_9PROT</name>
<dbReference type="Proteomes" id="UP000075377">
    <property type="component" value="Unassembled WGS sequence"/>
</dbReference>
<dbReference type="Pfam" id="PF08937">
    <property type="entry name" value="ThsB_TIR"/>
    <property type="match status" value="1"/>
</dbReference>
<dbReference type="PATRIC" id="fig|178901.14.peg.793"/>
<accession>A0A149US77</accession>